<keyword evidence="1" id="KW-1185">Reference proteome</keyword>
<name>A0AC55DBK4_ECHTE</name>
<accession>A0AC55DBK4</accession>
<dbReference type="Proteomes" id="UP000694863">
    <property type="component" value="Unplaced"/>
</dbReference>
<evidence type="ECO:0000313" key="2">
    <source>
        <dbReference type="RefSeq" id="XP_045149135.1"/>
    </source>
</evidence>
<reference evidence="2" key="1">
    <citation type="submission" date="2025-08" db="UniProtKB">
        <authorList>
            <consortium name="RefSeq"/>
        </authorList>
    </citation>
    <scope>IDENTIFICATION</scope>
</reference>
<evidence type="ECO:0000313" key="1">
    <source>
        <dbReference type="Proteomes" id="UP000694863"/>
    </source>
</evidence>
<sequence length="576" mass="62409">MNVNIPQLADSLFERTTNSSWVVVFKSLITTHHLMVYGNERFIQYLASRNTLFNLSNFLDKSGLQGYDMSTFIRRYSRYLNEKAVSYRQVAFDFTKVKRGADGVMRTMNTEKLLKTVPIIQNQMDALLDFNVNSNELTNGVINAAFMLLFKDAIRLFAAYNEGIINLLEKYFDMKKNQCKEGLDIYKKFLTRMTRISEFLKVAEQVGIDRGDIPDLSQAPSSLLDALEQHLASLEGKKIKDSTAASRATTLSNAVSSLASTGLSLTKVDEREKQAALEEEQARLKALKEQRLKELAKKPHTSLTTAASPVSASAGGIMTAPAIDIFSTPSSNSTSKLPNDLLDLQQPTFHPSVHSLSTASQGTSTWGGFTPSPVAQPHPSTGLNVDFESVFGNKSTNVIVDSGGFDELGGLLKPTVASQNQSLPVAKLPPNKLVSDDLDSSLANLVGNLGIGNGTTKNDVNWSQPGEKKLTGGSNWQPKVAPTTAWNAATMAPPVMAYPATTPTGMIGYGIPPQMGTVPVMTQPTLIYSQPVMRPPNPFGPVSGAQLSAASSPSSHSPHRASGKDPFAELSLEDFL</sequence>
<organism evidence="1 2">
    <name type="scientific">Echinops telfairi</name>
    <name type="common">Lesser hedgehog tenrec</name>
    <dbReference type="NCBI Taxonomy" id="9371"/>
    <lineage>
        <taxon>Eukaryota</taxon>
        <taxon>Metazoa</taxon>
        <taxon>Chordata</taxon>
        <taxon>Craniata</taxon>
        <taxon>Vertebrata</taxon>
        <taxon>Euteleostomi</taxon>
        <taxon>Mammalia</taxon>
        <taxon>Eutheria</taxon>
        <taxon>Afrotheria</taxon>
        <taxon>Tenrecidae</taxon>
        <taxon>Tenrecinae</taxon>
        <taxon>Echinops</taxon>
    </lineage>
</organism>
<dbReference type="RefSeq" id="XP_045149135.1">
    <property type="nucleotide sequence ID" value="XM_045293200.1"/>
</dbReference>
<proteinExistence type="predicted"/>
<protein>
    <submittedName>
        <fullName evidence="2">Phosphatidylinositol-binding clathrin assembly protein isoform X7</fullName>
    </submittedName>
</protein>
<gene>
    <name evidence="2" type="primary">PICALM</name>
</gene>